<evidence type="ECO:0000313" key="1">
    <source>
        <dbReference type="EMBL" id="SFU48747.1"/>
    </source>
</evidence>
<evidence type="ECO:0000313" key="2">
    <source>
        <dbReference type="Proteomes" id="UP000199138"/>
    </source>
</evidence>
<gene>
    <name evidence="1" type="ORF">SAMN05216480_10514</name>
</gene>
<dbReference type="Proteomes" id="UP000199138">
    <property type="component" value="Unassembled WGS sequence"/>
</dbReference>
<keyword evidence="2" id="KW-1185">Reference proteome</keyword>
<dbReference type="AlphaFoldDB" id="A0A1I7GJV4"/>
<name>A0A1I7GJV4_9FLAO</name>
<accession>A0A1I7GJV4</accession>
<dbReference type="EMBL" id="FPBK01000005">
    <property type="protein sequence ID" value="SFU48747.1"/>
    <property type="molecule type" value="Genomic_DNA"/>
</dbReference>
<dbReference type="RefSeq" id="WP_093024690.1">
    <property type="nucleotide sequence ID" value="NZ_FPBK01000005.1"/>
</dbReference>
<dbReference type="STRING" id="1224947.SAMN05216480_10514"/>
<dbReference type="OrthoDB" id="9969000at2"/>
<reference evidence="1 2" key="1">
    <citation type="submission" date="2016-10" db="EMBL/GenBank/DDBJ databases">
        <authorList>
            <person name="de Groot N.N."/>
        </authorList>
    </citation>
    <scope>NUCLEOTIDE SEQUENCE [LARGE SCALE GENOMIC DNA]</scope>
    <source>
        <strain evidence="1 2">CGMCC 1.12333</strain>
    </source>
</reference>
<organism evidence="1 2">
    <name type="scientific">Pustulibacterium marinum</name>
    <dbReference type="NCBI Taxonomy" id="1224947"/>
    <lineage>
        <taxon>Bacteria</taxon>
        <taxon>Pseudomonadati</taxon>
        <taxon>Bacteroidota</taxon>
        <taxon>Flavobacteriia</taxon>
        <taxon>Flavobacteriales</taxon>
        <taxon>Flavobacteriaceae</taxon>
        <taxon>Pustulibacterium</taxon>
    </lineage>
</organism>
<proteinExistence type="predicted"/>
<sequence length="96" mass="10979">MAKGFIKVAQVYSCNNKLQEAISKELNKLDCDLHTSVSVAKTALKLAFQKALNSYQGRAKRPELKITKQYKDLHCHVEDVIILNIYEVKNDYAESY</sequence>
<protein>
    <submittedName>
        <fullName evidence="1">Uncharacterized protein</fullName>
    </submittedName>
</protein>